<gene>
    <name evidence="1" type="ORF">L2E82_04728</name>
</gene>
<dbReference type="EMBL" id="CM042009">
    <property type="protein sequence ID" value="KAI3791116.1"/>
    <property type="molecule type" value="Genomic_DNA"/>
</dbReference>
<evidence type="ECO:0000313" key="1">
    <source>
        <dbReference type="EMBL" id="KAI3791116.1"/>
    </source>
</evidence>
<sequence length="102" mass="10973">MLCYSVFPLISQPDSKAEKSIALDVPEASLKATLDVNVIGSISLTRLLLTHMLKRGKGHFVVMSSAVGKAPAPGQAIYSASKFTLNGYFHSLRSEDSDCDDI</sequence>
<accession>A0ACB9H733</accession>
<name>A0ACB9H733_CICIN</name>
<reference evidence="2" key="1">
    <citation type="journal article" date="2022" name="Mol. Ecol. Resour.">
        <title>The genomes of chicory, endive, great burdock and yacon provide insights into Asteraceae palaeo-polyploidization history and plant inulin production.</title>
        <authorList>
            <person name="Fan W."/>
            <person name="Wang S."/>
            <person name="Wang H."/>
            <person name="Wang A."/>
            <person name="Jiang F."/>
            <person name="Liu H."/>
            <person name="Zhao H."/>
            <person name="Xu D."/>
            <person name="Zhang Y."/>
        </authorList>
    </citation>
    <scope>NUCLEOTIDE SEQUENCE [LARGE SCALE GENOMIC DNA]</scope>
    <source>
        <strain evidence="2">cv. Punajuju</strain>
    </source>
</reference>
<comment type="caution">
    <text evidence="1">The sequence shown here is derived from an EMBL/GenBank/DDBJ whole genome shotgun (WGS) entry which is preliminary data.</text>
</comment>
<proteinExistence type="predicted"/>
<dbReference type="Proteomes" id="UP001055811">
    <property type="component" value="Linkage Group LG01"/>
</dbReference>
<organism evidence="1 2">
    <name type="scientific">Cichorium intybus</name>
    <name type="common">Chicory</name>
    <dbReference type="NCBI Taxonomy" id="13427"/>
    <lineage>
        <taxon>Eukaryota</taxon>
        <taxon>Viridiplantae</taxon>
        <taxon>Streptophyta</taxon>
        <taxon>Embryophyta</taxon>
        <taxon>Tracheophyta</taxon>
        <taxon>Spermatophyta</taxon>
        <taxon>Magnoliopsida</taxon>
        <taxon>eudicotyledons</taxon>
        <taxon>Gunneridae</taxon>
        <taxon>Pentapetalae</taxon>
        <taxon>asterids</taxon>
        <taxon>campanulids</taxon>
        <taxon>Asterales</taxon>
        <taxon>Asteraceae</taxon>
        <taxon>Cichorioideae</taxon>
        <taxon>Cichorieae</taxon>
        <taxon>Cichoriinae</taxon>
        <taxon>Cichorium</taxon>
    </lineage>
</organism>
<keyword evidence="2" id="KW-1185">Reference proteome</keyword>
<protein>
    <submittedName>
        <fullName evidence="1">Uncharacterized protein</fullName>
    </submittedName>
</protein>
<reference evidence="1 2" key="2">
    <citation type="journal article" date="2022" name="Mol. Ecol. Resour.">
        <title>The genomes of chicory, endive, great burdock and yacon provide insights into Asteraceae paleo-polyploidization history and plant inulin production.</title>
        <authorList>
            <person name="Fan W."/>
            <person name="Wang S."/>
            <person name="Wang H."/>
            <person name="Wang A."/>
            <person name="Jiang F."/>
            <person name="Liu H."/>
            <person name="Zhao H."/>
            <person name="Xu D."/>
            <person name="Zhang Y."/>
        </authorList>
    </citation>
    <scope>NUCLEOTIDE SEQUENCE [LARGE SCALE GENOMIC DNA]</scope>
    <source>
        <strain evidence="2">cv. Punajuju</strain>
        <tissue evidence="1">Leaves</tissue>
    </source>
</reference>
<evidence type="ECO:0000313" key="2">
    <source>
        <dbReference type="Proteomes" id="UP001055811"/>
    </source>
</evidence>